<feature type="compositionally biased region" description="Polar residues" evidence="1">
    <location>
        <begin position="65"/>
        <end position="89"/>
    </location>
</feature>
<organism evidence="3">
    <name type="scientific">Tanacetum cinerariifolium</name>
    <name type="common">Dalmatian daisy</name>
    <name type="synonym">Chrysanthemum cinerariifolium</name>
    <dbReference type="NCBI Taxonomy" id="118510"/>
    <lineage>
        <taxon>Eukaryota</taxon>
        <taxon>Viridiplantae</taxon>
        <taxon>Streptophyta</taxon>
        <taxon>Embryophyta</taxon>
        <taxon>Tracheophyta</taxon>
        <taxon>Spermatophyta</taxon>
        <taxon>Magnoliopsida</taxon>
        <taxon>eudicotyledons</taxon>
        <taxon>Gunneridae</taxon>
        <taxon>Pentapetalae</taxon>
        <taxon>asterids</taxon>
        <taxon>campanulids</taxon>
        <taxon>Asterales</taxon>
        <taxon>Asteraceae</taxon>
        <taxon>Asteroideae</taxon>
        <taxon>Anthemideae</taxon>
        <taxon>Anthemidinae</taxon>
        <taxon>Tanacetum</taxon>
    </lineage>
</organism>
<evidence type="ECO:0000256" key="1">
    <source>
        <dbReference type="SAM" id="MobiDB-lite"/>
    </source>
</evidence>
<comment type="caution">
    <text evidence="3">The sequence shown here is derived from an EMBL/GenBank/DDBJ whole genome shotgun (WGS) entry which is preliminary data.</text>
</comment>
<evidence type="ECO:0000259" key="2">
    <source>
        <dbReference type="Pfam" id="PF07727"/>
    </source>
</evidence>
<reference evidence="3" key="1">
    <citation type="journal article" date="2019" name="Sci. Rep.">
        <title>Draft genome of Tanacetum cinerariifolium, the natural source of mosquito coil.</title>
        <authorList>
            <person name="Yamashiro T."/>
            <person name="Shiraishi A."/>
            <person name="Satake H."/>
            <person name="Nakayama K."/>
        </authorList>
    </citation>
    <scope>NUCLEOTIDE SEQUENCE</scope>
</reference>
<gene>
    <name evidence="3" type="ORF">Tci_010962</name>
</gene>
<name>A0A6L2JTQ8_TANCI</name>
<feature type="domain" description="Reverse transcriptase Ty1/copia-type" evidence="2">
    <location>
        <begin position="181"/>
        <end position="235"/>
    </location>
</feature>
<dbReference type="Pfam" id="PF07727">
    <property type="entry name" value="RVT_2"/>
    <property type="match status" value="1"/>
</dbReference>
<feature type="compositionally biased region" description="Polar residues" evidence="1">
    <location>
        <begin position="10"/>
        <end position="40"/>
    </location>
</feature>
<feature type="region of interest" description="Disordered" evidence="1">
    <location>
        <begin position="1"/>
        <end position="40"/>
    </location>
</feature>
<dbReference type="AlphaFoldDB" id="A0A6L2JTQ8"/>
<feature type="region of interest" description="Disordered" evidence="1">
    <location>
        <begin position="65"/>
        <end position="110"/>
    </location>
</feature>
<accession>A0A6L2JTQ8</accession>
<protein>
    <submittedName>
        <fullName evidence="3">Gag-Pol polyprotein</fullName>
    </submittedName>
</protein>
<dbReference type="EMBL" id="BKCJ010001118">
    <property type="protein sequence ID" value="GEU38984.1"/>
    <property type="molecule type" value="Genomic_DNA"/>
</dbReference>
<evidence type="ECO:0000313" key="3">
    <source>
        <dbReference type="EMBL" id="GEU38984.1"/>
    </source>
</evidence>
<feature type="compositionally biased region" description="Low complexity" evidence="1">
    <location>
        <begin position="90"/>
        <end position="101"/>
    </location>
</feature>
<dbReference type="InterPro" id="IPR013103">
    <property type="entry name" value="RVT_2"/>
</dbReference>
<feature type="region of interest" description="Disordered" evidence="1">
    <location>
        <begin position="260"/>
        <end position="283"/>
    </location>
</feature>
<proteinExistence type="predicted"/>
<sequence length="283" mass="31674">MSVANDTLGLVSQQQKASDYNNSGPVPKLQNVSPSTDTTVPSQQELDLLFGLLYDEFFTACTSSVNNSSSPTDNSKQQDTPPLTNIQSSTEPTTPTNVNVEENNDNQAKIHNSNKMNLSILSVYRYEKLLSLPHAILIIKICIPFINHTIMNTDGQKITHYNKFVEIHPSQSKQDDNLQQILKCMEVKTEFHNGPLKEEVFVAQPDGFVDPDHPDKVYRLRKALYGLMQAPRAWTLDPPIPTRYLYQSGQDGIVMSSADVTPRHGGNTRRDEKGNHHNTLVSI</sequence>